<dbReference type="SUPFAM" id="SSF103473">
    <property type="entry name" value="MFS general substrate transporter"/>
    <property type="match status" value="1"/>
</dbReference>
<reference evidence="6" key="2">
    <citation type="submission" date="2020-09" db="EMBL/GenBank/DDBJ databases">
        <authorList>
            <person name="Sun Q."/>
            <person name="Zhou Y."/>
        </authorList>
    </citation>
    <scope>NUCLEOTIDE SEQUENCE</scope>
    <source>
        <strain evidence="6">CGMCC 1.12919</strain>
    </source>
</reference>
<feature type="transmembrane region" description="Helical" evidence="4">
    <location>
        <begin position="60"/>
        <end position="78"/>
    </location>
</feature>
<proteinExistence type="predicted"/>
<feature type="transmembrane region" description="Helical" evidence="4">
    <location>
        <begin position="178"/>
        <end position="198"/>
    </location>
</feature>
<dbReference type="PANTHER" id="PTHR11360:SF290">
    <property type="entry name" value="MONOCARBOXYLATE MFS PERMEASE"/>
    <property type="match status" value="1"/>
</dbReference>
<evidence type="ECO:0000313" key="6">
    <source>
        <dbReference type="EMBL" id="GGC81361.1"/>
    </source>
</evidence>
<dbReference type="InterPro" id="IPR036259">
    <property type="entry name" value="MFS_trans_sf"/>
</dbReference>
<dbReference type="PANTHER" id="PTHR11360">
    <property type="entry name" value="MONOCARBOXYLATE TRANSPORTER"/>
    <property type="match status" value="1"/>
</dbReference>
<protein>
    <submittedName>
        <fullName evidence="6">MFS transporter</fullName>
    </submittedName>
</protein>
<keyword evidence="3 4" id="KW-0472">Membrane</keyword>
<sequence length="419" mass="43302">MNTSVPPSTLHPLTVIDGPPAWKRLVVAVLLSMVGGVGMWSVVVALPAVQAEFGVARAEASLPFTLTMVGFGLGGVAIGRMADRMGITIPSLLATAALASGYLLSALAPNITVLAVIYGALIGFGASAGFGPLVADISHWFARRRGLAIAICASGNYLAGTFWPPIVERAIDAYGWRAAHVGVGLFCAVAMVPLALLLRRRLPTTTADGAAAASFVPPERAFGITPGTLQALLVVAGVGCCVAMSMPQVHIVAYCGDLGYGVARGAEMLALMLACGIISRIGSGFIADRIGGLRTLLLGSVLQGLALLLYLFFDGLTSLYVISALFGLFQGGIVPSYAIIIRDFFSPREAGGRLGLVVLATVFGMALGGWLSGKIFDLAGSYQAAFLNGLGFNLLNVAIIVFLMVRSAGQRRHLVGAPA</sequence>
<dbReference type="Pfam" id="PF07690">
    <property type="entry name" value="MFS_1"/>
    <property type="match status" value="1"/>
</dbReference>
<dbReference type="AlphaFoldDB" id="A0A916UPV6"/>
<feature type="transmembrane region" description="Helical" evidence="4">
    <location>
        <begin position="319"/>
        <end position="341"/>
    </location>
</feature>
<feature type="transmembrane region" description="Helical" evidence="4">
    <location>
        <begin position="111"/>
        <end position="135"/>
    </location>
</feature>
<feature type="transmembrane region" description="Helical" evidence="4">
    <location>
        <begin position="258"/>
        <end position="279"/>
    </location>
</feature>
<dbReference type="Proteomes" id="UP000637002">
    <property type="component" value="Unassembled WGS sequence"/>
</dbReference>
<dbReference type="InterPro" id="IPR050327">
    <property type="entry name" value="Proton-linked_MCT"/>
</dbReference>
<evidence type="ECO:0000259" key="5">
    <source>
        <dbReference type="PROSITE" id="PS50850"/>
    </source>
</evidence>
<gene>
    <name evidence="6" type="ORF">GCM10010994_44160</name>
</gene>
<feature type="domain" description="Major facilitator superfamily (MFS) profile" evidence="5">
    <location>
        <begin position="24"/>
        <end position="408"/>
    </location>
</feature>
<keyword evidence="2 4" id="KW-1133">Transmembrane helix</keyword>
<evidence type="ECO:0000256" key="4">
    <source>
        <dbReference type="SAM" id="Phobius"/>
    </source>
</evidence>
<organism evidence="6 7">
    <name type="scientific">Chelatococcus reniformis</name>
    <dbReference type="NCBI Taxonomy" id="1494448"/>
    <lineage>
        <taxon>Bacteria</taxon>
        <taxon>Pseudomonadati</taxon>
        <taxon>Pseudomonadota</taxon>
        <taxon>Alphaproteobacteria</taxon>
        <taxon>Hyphomicrobiales</taxon>
        <taxon>Chelatococcaceae</taxon>
        <taxon>Chelatococcus</taxon>
    </lineage>
</organism>
<evidence type="ECO:0000256" key="3">
    <source>
        <dbReference type="ARBA" id="ARBA00023136"/>
    </source>
</evidence>
<reference evidence="6" key="1">
    <citation type="journal article" date="2014" name="Int. J. Syst. Evol. Microbiol.">
        <title>Complete genome sequence of Corynebacterium casei LMG S-19264T (=DSM 44701T), isolated from a smear-ripened cheese.</title>
        <authorList>
            <consortium name="US DOE Joint Genome Institute (JGI-PGF)"/>
            <person name="Walter F."/>
            <person name="Albersmeier A."/>
            <person name="Kalinowski J."/>
            <person name="Ruckert C."/>
        </authorList>
    </citation>
    <scope>NUCLEOTIDE SEQUENCE</scope>
    <source>
        <strain evidence="6">CGMCC 1.12919</strain>
    </source>
</reference>
<feature type="transmembrane region" description="Helical" evidence="4">
    <location>
        <begin position="229"/>
        <end position="246"/>
    </location>
</feature>
<dbReference type="InterPro" id="IPR011701">
    <property type="entry name" value="MFS"/>
</dbReference>
<feature type="transmembrane region" description="Helical" evidence="4">
    <location>
        <begin position="85"/>
        <end position="105"/>
    </location>
</feature>
<dbReference type="Gene3D" id="1.20.1250.20">
    <property type="entry name" value="MFS general substrate transporter like domains"/>
    <property type="match status" value="2"/>
</dbReference>
<dbReference type="InterPro" id="IPR020846">
    <property type="entry name" value="MFS_dom"/>
</dbReference>
<name>A0A916UPV6_9HYPH</name>
<feature type="transmembrane region" description="Helical" evidence="4">
    <location>
        <begin position="25"/>
        <end position="48"/>
    </location>
</feature>
<dbReference type="RefSeq" id="WP_244642132.1">
    <property type="nucleotide sequence ID" value="NZ_BMGG01000008.1"/>
</dbReference>
<accession>A0A916UPV6</accession>
<keyword evidence="7" id="KW-1185">Reference proteome</keyword>
<evidence type="ECO:0000256" key="2">
    <source>
        <dbReference type="ARBA" id="ARBA00022989"/>
    </source>
</evidence>
<feature type="transmembrane region" description="Helical" evidence="4">
    <location>
        <begin position="353"/>
        <end position="373"/>
    </location>
</feature>
<dbReference type="EMBL" id="BMGG01000008">
    <property type="protein sequence ID" value="GGC81361.1"/>
    <property type="molecule type" value="Genomic_DNA"/>
</dbReference>
<evidence type="ECO:0000256" key="1">
    <source>
        <dbReference type="ARBA" id="ARBA00022692"/>
    </source>
</evidence>
<comment type="caution">
    <text evidence="6">The sequence shown here is derived from an EMBL/GenBank/DDBJ whole genome shotgun (WGS) entry which is preliminary data.</text>
</comment>
<feature type="transmembrane region" description="Helical" evidence="4">
    <location>
        <begin position="147"/>
        <end position="166"/>
    </location>
</feature>
<feature type="transmembrane region" description="Helical" evidence="4">
    <location>
        <begin position="385"/>
        <end position="405"/>
    </location>
</feature>
<feature type="transmembrane region" description="Helical" evidence="4">
    <location>
        <begin position="291"/>
        <end position="313"/>
    </location>
</feature>
<dbReference type="GO" id="GO:0022857">
    <property type="term" value="F:transmembrane transporter activity"/>
    <property type="evidence" value="ECO:0007669"/>
    <property type="project" value="InterPro"/>
</dbReference>
<keyword evidence="1 4" id="KW-0812">Transmembrane</keyword>
<dbReference type="PROSITE" id="PS50850">
    <property type="entry name" value="MFS"/>
    <property type="match status" value="1"/>
</dbReference>
<evidence type="ECO:0000313" key="7">
    <source>
        <dbReference type="Proteomes" id="UP000637002"/>
    </source>
</evidence>